<evidence type="ECO:0000313" key="3">
    <source>
        <dbReference type="Proteomes" id="UP000249341"/>
    </source>
</evidence>
<dbReference type="Gene3D" id="1.10.4080.10">
    <property type="entry name" value="ADP-ribosylation/Crystallin J1"/>
    <property type="match status" value="1"/>
</dbReference>
<gene>
    <name evidence="2" type="ORF">B0I29_105436</name>
</gene>
<feature type="binding site" evidence="1">
    <location>
        <position position="75"/>
    </location>
    <ligand>
        <name>Mg(2+)</name>
        <dbReference type="ChEBI" id="CHEBI:18420"/>
        <label>1</label>
    </ligand>
</feature>
<protein>
    <submittedName>
        <fullName evidence="2">ADP-ribosylglycohydrolase</fullName>
    </submittedName>
</protein>
<dbReference type="SUPFAM" id="SSF101478">
    <property type="entry name" value="ADP-ribosylglycohydrolase"/>
    <property type="match status" value="1"/>
</dbReference>
<proteinExistence type="predicted"/>
<feature type="binding site" evidence="1">
    <location>
        <position position="281"/>
    </location>
    <ligand>
        <name>Mg(2+)</name>
        <dbReference type="ChEBI" id="CHEBI:18420"/>
        <label>1</label>
    </ligand>
</feature>
<keyword evidence="1" id="KW-0479">Metal-binding</keyword>
<feature type="binding site" evidence="1">
    <location>
        <position position="74"/>
    </location>
    <ligand>
        <name>Mg(2+)</name>
        <dbReference type="ChEBI" id="CHEBI:18420"/>
        <label>1</label>
    </ligand>
</feature>
<name>A0A327ZDY7_9ACTN</name>
<feature type="binding site" evidence="1">
    <location>
        <position position="284"/>
    </location>
    <ligand>
        <name>Mg(2+)</name>
        <dbReference type="ChEBI" id="CHEBI:18420"/>
        <label>1</label>
    </ligand>
</feature>
<evidence type="ECO:0000313" key="2">
    <source>
        <dbReference type="EMBL" id="RAK38488.1"/>
    </source>
</evidence>
<comment type="cofactor">
    <cofactor evidence="1">
        <name>Mg(2+)</name>
        <dbReference type="ChEBI" id="CHEBI:18420"/>
    </cofactor>
    <text evidence="1">Binds 2 magnesium ions per subunit.</text>
</comment>
<evidence type="ECO:0000256" key="1">
    <source>
        <dbReference type="PIRSR" id="PIRSR605502-1"/>
    </source>
</evidence>
<dbReference type="AlphaFoldDB" id="A0A327ZDY7"/>
<sequence length="324" mass="33275">MIQRDSLMTLGDGLRSEALMSFTLFPGTRLALALESLAGLSVGDALGAQYFVPGNKPADLAEGRVPDGTWEWTDDTEQACCLVATLAEGYFDRDAFAEMLGRLHDPYRGYGPGAVVMLRQIREGLPWPIAAAAAFNGEGSCGNGAAMRAAPLGAWHADSLAHAAAQGVRAAEVTHSHPEGIAGGVAVAVAAAVAAAARLHGHRPPPDQMLLAVAAHTPAGLVREGLVEATTIRRADEAAYRLGSGARALAQDTVPFALWAAARHLADYPAAITACVSAGGDVDTTAAIAGGVVAAHTGLDGIPAEWLSAREPLPAWLAPADGEQ</sequence>
<reference evidence="2 3" key="1">
    <citation type="submission" date="2018-06" db="EMBL/GenBank/DDBJ databases">
        <title>Genomic Encyclopedia of Type Strains, Phase III (KMG-III): the genomes of soil and plant-associated and newly described type strains.</title>
        <authorList>
            <person name="Whitman W."/>
        </authorList>
    </citation>
    <scope>NUCLEOTIDE SEQUENCE [LARGE SCALE GENOMIC DNA]</scope>
    <source>
        <strain evidence="2 3">CGMCC 4.7090</strain>
    </source>
</reference>
<organism evidence="2 3">
    <name type="scientific">Actinoplanes lutulentus</name>
    <dbReference type="NCBI Taxonomy" id="1287878"/>
    <lineage>
        <taxon>Bacteria</taxon>
        <taxon>Bacillati</taxon>
        <taxon>Actinomycetota</taxon>
        <taxon>Actinomycetes</taxon>
        <taxon>Micromonosporales</taxon>
        <taxon>Micromonosporaceae</taxon>
        <taxon>Actinoplanes</taxon>
    </lineage>
</organism>
<feature type="binding site" evidence="1">
    <location>
        <position position="283"/>
    </location>
    <ligand>
        <name>Mg(2+)</name>
        <dbReference type="ChEBI" id="CHEBI:18420"/>
        <label>1</label>
    </ligand>
</feature>
<feature type="binding site" evidence="1">
    <location>
        <position position="73"/>
    </location>
    <ligand>
        <name>Mg(2+)</name>
        <dbReference type="ChEBI" id="CHEBI:18420"/>
        <label>1</label>
    </ligand>
</feature>
<keyword evidence="3" id="KW-1185">Reference proteome</keyword>
<keyword evidence="2" id="KW-0378">Hydrolase</keyword>
<keyword evidence="1" id="KW-0460">Magnesium</keyword>
<dbReference type="InterPro" id="IPR050792">
    <property type="entry name" value="ADP-ribosylglycohydrolase"/>
</dbReference>
<dbReference type="GO" id="GO:0046872">
    <property type="term" value="F:metal ion binding"/>
    <property type="evidence" value="ECO:0007669"/>
    <property type="project" value="UniProtKB-KW"/>
</dbReference>
<dbReference type="InterPro" id="IPR036705">
    <property type="entry name" value="Ribosyl_crysJ1_sf"/>
</dbReference>
<comment type="caution">
    <text evidence="2">The sequence shown here is derived from an EMBL/GenBank/DDBJ whole genome shotgun (WGS) entry which is preliminary data.</text>
</comment>
<dbReference type="Pfam" id="PF03747">
    <property type="entry name" value="ADP_ribosyl_GH"/>
    <property type="match status" value="1"/>
</dbReference>
<accession>A0A327ZDY7</accession>
<dbReference type="PANTHER" id="PTHR16222:SF12">
    <property type="entry name" value="ADP-RIBOSYLGLYCOHYDROLASE-RELATED"/>
    <property type="match status" value="1"/>
</dbReference>
<dbReference type="EMBL" id="QLMJ01000005">
    <property type="protein sequence ID" value="RAK38488.1"/>
    <property type="molecule type" value="Genomic_DNA"/>
</dbReference>
<dbReference type="InterPro" id="IPR005502">
    <property type="entry name" value="Ribosyl_crysJ1"/>
</dbReference>
<dbReference type="PANTHER" id="PTHR16222">
    <property type="entry name" value="ADP-RIBOSYLGLYCOHYDROLASE"/>
    <property type="match status" value="1"/>
</dbReference>
<dbReference type="GO" id="GO:0016787">
    <property type="term" value="F:hydrolase activity"/>
    <property type="evidence" value="ECO:0007669"/>
    <property type="project" value="UniProtKB-KW"/>
</dbReference>
<dbReference type="Proteomes" id="UP000249341">
    <property type="component" value="Unassembled WGS sequence"/>
</dbReference>